<reference evidence="3 4" key="1">
    <citation type="submission" date="2017-11" db="EMBL/GenBank/DDBJ databases">
        <title>Evolution of Phototrophy in the Chloroflexi Phylum Driven by Horizontal Gene Transfer.</title>
        <authorList>
            <person name="Ward L.M."/>
            <person name="Hemp J."/>
            <person name="Shih P.M."/>
            <person name="Mcglynn S.E."/>
            <person name="Fischer W."/>
        </authorList>
    </citation>
    <scope>NUCLEOTIDE SEQUENCE [LARGE SCALE GENOMIC DNA]</scope>
    <source>
        <strain evidence="3">JP3_13</strain>
    </source>
</reference>
<organism evidence="3 4">
    <name type="scientific">Candidatus Thermofonsia Clade 1 bacterium</name>
    <dbReference type="NCBI Taxonomy" id="2364210"/>
    <lineage>
        <taxon>Bacteria</taxon>
        <taxon>Bacillati</taxon>
        <taxon>Chloroflexota</taxon>
        <taxon>Candidatus Thermofontia</taxon>
        <taxon>Candidatus Thermofonsia Clade 1</taxon>
    </lineage>
</organism>
<evidence type="ECO:0000256" key="1">
    <source>
        <dbReference type="ARBA" id="ARBA00007125"/>
    </source>
</evidence>
<dbReference type="PANTHER" id="PTHR30005:SF0">
    <property type="entry name" value="RETROGRADE REGULATION PROTEIN 2"/>
    <property type="match status" value="1"/>
</dbReference>
<evidence type="ECO:0000313" key="3">
    <source>
        <dbReference type="EMBL" id="PJF33252.1"/>
    </source>
</evidence>
<dbReference type="AlphaFoldDB" id="A0A2M8P6R6"/>
<dbReference type="EMBL" id="PGTM01001042">
    <property type="protein sequence ID" value="PJF33252.1"/>
    <property type="molecule type" value="Genomic_DNA"/>
</dbReference>
<feature type="non-terminal residue" evidence="3">
    <location>
        <position position="98"/>
    </location>
</feature>
<dbReference type="Pfam" id="PF02541">
    <property type="entry name" value="Ppx-GppA"/>
    <property type="match status" value="1"/>
</dbReference>
<comment type="caution">
    <text evidence="3">The sequence shown here is derived from an EMBL/GenBank/DDBJ whole genome shotgun (WGS) entry which is preliminary data.</text>
</comment>
<dbReference type="InterPro" id="IPR043129">
    <property type="entry name" value="ATPase_NBD"/>
</dbReference>
<feature type="domain" description="Ppx/GppA phosphatase N-terminal" evidence="2">
    <location>
        <begin position="3"/>
        <end position="73"/>
    </location>
</feature>
<accession>A0A2M8P6R6</accession>
<name>A0A2M8P6R6_9CHLR</name>
<dbReference type="Gene3D" id="3.30.420.150">
    <property type="entry name" value="Exopolyphosphatase. Domain 2"/>
    <property type="match status" value="1"/>
</dbReference>
<dbReference type="GO" id="GO:0016462">
    <property type="term" value="F:pyrophosphatase activity"/>
    <property type="evidence" value="ECO:0007669"/>
    <property type="project" value="TreeGrafter"/>
</dbReference>
<dbReference type="InterPro" id="IPR050273">
    <property type="entry name" value="GppA/Ppx_hydrolase"/>
</dbReference>
<evidence type="ECO:0000259" key="2">
    <source>
        <dbReference type="Pfam" id="PF02541"/>
    </source>
</evidence>
<gene>
    <name evidence="3" type="ORF">CUN49_19030</name>
</gene>
<dbReference type="PANTHER" id="PTHR30005">
    <property type="entry name" value="EXOPOLYPHOSPHATASE"/>
    <property type="match status" value="1"/>
</dbReference>
<dbReference type="SUPFAM" id="SSF53067">
    <property type="entry name" value="Actin-like ATPase domain"/>
    <property type="match status" value="1"/>
</dbReference>
<proteinExistence type="inferred from homology"/>
<dbReference type="Proteomes" id="UP000229681">
    <property type="component" value="Unassembled WGS sequence"/>
</dbReference>
<dbReference type="InterPro" id="IPR003695">
    <property type="entry name" value="Ppx_GppA_N"/>
</dbReference>
<comment type="similarity">
    <text evidence="1">Belongs to the GppA/Ppx family.</text>
</comment>
<sequence length="98" mass="10848">MHGYELAAADVRKIAKQMESMTLAERLRMNGMKPDRADIALAAAIVIEECLRHAEAESLMVCGQGLREGLFYERFFNGASGMPPMFENVREASVINVA</sequence>
<evidence type="ECO:0000313" key="4">
    <source>
        <dbReference type="Proteomes" id="UP000229681"/>
    </source>
</evidence>
<protein>
    <submittedName>
        <fullName evidence="3">Exopolyphosphatase</fullName>
    </submittedName>
</protein>